<evidence type="ECO:0000313" key="1">
    <source>
        <dbReference type="EMBL" id="SDR90924.1"/>
    </source>
</evidence>
<proteinExistence type="predicted"/>
<accession>A0A1H1MW35</accession>
<dbReference type="EMBL" id="LT629751">
    <property type="protein sequence ID" value="SDR90924.1"/>
    <property type="molecule type" value="Genomic_DNA"/>
</dbReference>
<dbReference type="OrthoDB" id="6372234at2"/>
<name>A0A1H1MW35_9PSED</name>
<evidence type="ECO:0000313" key="2">
    <source>
        <dbReference type="Proteomes" id="UP000243359"/>
    </source>
</evidence>
<dbReference type="AlphaFoldDB" id="A0A1H1MW35"/>
<protein>
    <submittedName>
        <fullName evidence="1">Uncharacterized protein</fullName>
    </submittedName>
</protein>
<organism evidence="1 2">
    <name type="scientific">Pseudomonas oryzae</name>
    <dbReference type="NCBI Taxonomy" id="1392877"/>
    <lineage>
        <taxon>Bacteria</taxon>
        <taxon>Pseudomonadati</taxon>
        <taxon>Pseudomonadota</taxon>
        <taxon>Gammaproteobacteria</taxon>
        <taxon>Pseudomonadales</taxon>
        <taxon>Pseudomonadaceae</taxon>
        <taxon>Pseudomonas</taxon>
    </lineage>
</organism>
<reference evidence="2" key="1">
    <citation type="submission" date="2016-10" db="EMBL/GenBank/DDBJ databases">
        <authorList>
            <person name="Varghese N."/>
            <person name="Submissions S."/>
        </authorList>
    </citation>
    <scope>NUCLEOTIDE SEQUENCE [LARGE SCALE GENOMIC DNA]</scope>
    <source>
        <strain evidence="2">KCTC 32247</strain>
    </source>
</reference>
<sequence length="692" mass="78560">MSRIETTLIERYTLDRERIAERFSLWCIGYRDYAGREQRARIATLARDIYASGPVLALHRYGGEKACYVLTPRGESLSLADPRLTCSERDIVQEQHGWLLACLLIKALPSQLPELALQEASRFEAEGLYYLVRQRKLQRSESPQLVAVEVAMQPQKLDMGRQQLKIAVQTFTPLSALLNQDGELPARLRRKPRYRLDRYSQLLHKSLEGDYLKCSLPRQSRQRIAMLDLGKQSLSDYQCCKLGIFALFLEDLQRAYAGALSLELQQIQVDERYQPTPAVLKREYAKIDEILRDWPLYIIDTLGTPDTVAALREALQVRGFALQQVDTPKPGACHLLIVPPAERFEAEPERDPYRQIKRTHADAVIQACTVEKLLPEGQDEVSPHVLDVLLKELLFKLELQQGRQLLDGYPIPPDALFVLPWRLRREEDEEEEQDEGQERPAANLFLTLEQRDGRLHVERLEPEACLARVDALDTSLLRRLRSPYWAQANIPLVYWPSTGDVLAFIDSEAVALADFRGIGETLRALAQGRSQRIPTELLRAFRAANPVLDQAGVVLDALLSQDYDSYGYAELQKIPAKGSGKLLFAWLEDALGAPLKAVGLQGQDGPLERVTGLNLDNGGRLYFAGSVGSPQRRQENFSHLYHLYGTHETVPEEILRLMQPLHIRHKGLTVYPLPFKYLREVGQALELQQGEA</sequence>
<dbReference type="RefSeq" id="WP_090347570.1">
    <property type="nucleotide sequence ID" value="NZ_LT629751.1"/>
</dbReference>
<keyword evidence="2" id="KW-1185">Reference proteome</keyword>
<gene>
    <name evidence="1" type="ORF">SAMN05216221_0629</name>
</gene>
<dbReference type="Proteomes" id="UP000243359">
    <property type="component" value="Chromosome I"/>
</dbReference>